<keyword evidence="2 4" id="KW-0808">Transferase</keyword>
<reference evidence="4 5" key="1">
    <citation type="submission" date="2019-06" db="EMBL/GenBank/DDBJ databases">
        <title>Genome sequence of Rhodobacteraceae bacterium D4M1.</title>
        <authorList>
            <person name="Cao J."/>
        </authorList>
    </citation>
    <scope>NUCLEOTIDE SEQUENCE [LARGE SCALE GENOMIC DNA]</scope>
    <source>
        <strain evidence="4 5">D4M1</strain>
    </source>
</reference>
<name>A0A5B8FUL5_9RHOB</name>
<proteinExistence type="predicted"/>
<dbReference type="PANTHER" id="PTHR43861:SF1">
    <property type="entry name" value="TRANS-ACONITATE 2-METHYLTRANSFERASE"/>
    <property type="match status" value="1"/>
</dbReference>
<dbReference type="Gene3D" id="1.10.150.290">
    <property type="entry name" value="S-adenosyl-L-methionine-dependent methyltransferases"/>
    <property type="match status" value="1"/>
</dbReference>
<keyword evidence="5" id="KW-1185">Reference proteome</keyword>
<sequence>MAGAQSQVWNPAEYARFTDLRLRPALDLLARVPEGLPPGDVVDLGCGAGAVGPALRSRFPQRRLLGLDLSPDMLEQAGATGAYDRLSQADIARWQPEAPPALVFSNAALHWVPEHRAVMRGIAEHLAPGAALAVQMPDQTGAPSHALLRSVSARMFPDLFDWEEWRPPVAPVAEYHAALSGFGQVDIWETRYLQRLAPVPEGHPVRHFTGSTAALPVLGKLDPAGRTAFLAAYDAALRAPYPPDAQGGVLFPFSRMFIVLTRR</sequence>
<dbReference type="InterPro" id="IPR029063">
    <property type="entry name" value="SAM-dependent_MTases_sf"/>
</dbReference>
<dbReference type="InterPro" id="IPR023149">
    <property type="entry name" value="Trans_acon_MeTrfase_C"/>
</dbReference>
<evidence type="ECO:0000313" key="4">
    <source>
        <dbReference type="EMBL" id="QDL92075.1"/>
    </source>
</evidence>
<keyword evidence="1 4" id="KW-0489">Methyltransferase</keyword>
<dbReference type="OrthoDB" id="9795085at2"/>
<dbReference type="SUPFAM" id="SSF53335">
    <property type="entry name" value="S-adenosyl-L-methionine-dependent methyltransferases"/>
    <property type="match status" value="1"/>
</dbReference>
<feature type="domain" description="Methyltransferase" evidence="3">
    <location>
        <begin position="41"/>
        <end position="129"/>
    </location>
</feature>
<evidence type="ECO:0000313" key="5">
    <source>
        <dbReference type="Proteomes" id="UP000305888"/>
    </source>
</evidence>
<dbReference type="GO" id="GO:0032259">
    <property type="term" value="P:methylation"/>
    <property type="evidence" value="ECO:0007669"/>
    <property type="project" value="UniProtKB-KW"/>
</dbReference>
<dbReference type="PANTHER" id="PTHR43861">
    <property type="entry name" value="TRANS-ACONITATE 2-METHYLTRANSFERASE-RELATED"/>
    <property type="match status" value="1"/>
</dbReference>
<accession>A0A5B8FUL5</accession>
<dbReference type="RefSeq" id="WP_138571876.1">
    <property type="nucleotide sequence ID" value="NZ_CP040818.1"/>
</dbReference>
<evidence type="ECO:0000256" key="2">
    <source>
        <dbReference type="ARBA" id="ARBA00022679"/>
    </source>
</evidence>
<dbReference type="Gene3D" id="3.40.50.150">
    <property type="entry name" value="Vaccinia Virus protein VP39"/>
    <property type="match status" value="1"/>
</dbReference>
<dbReference type="EMBL" id="CP040818">
    <property type="protein sequence ID" value="QDL92075.1"/>
    <property type="molecule type" value="Genomic_DNA"/>
</dbReference>
<evidence type="ECO:0000256" key="1">
    <source>
        <dbReference type="ARBA" id="ARBA00022603"/>
    </source>
</evidence>
<evidence type="ECO:0000259" key="3">
    <source>
        <dbReference type="Pfam" id="PF13649"/>
    </source>
</evidence>
<organism evidence="4 5">
    <name type="scientific">Paroceanicella profunda</name>
    <dbReference type="NCBI Taxonomy" id="2579971"/>
    <lineage>
        <taxon>Bacteria</taxon>
        <taxon>Pseudomonadati</taxon>
        <taxon>Pseudomonadota</taxon>
        <taxon>Alphaproteobacteria</taxon>
        <taxon>Rhodobacterales</taxon>
        <taxon>Paracoccaceae</taxon>
        <taxon>Paroceanicella</taxon>
    </lineage>
</organism>
<dbReference type="InterPro" id="IPR041698">
    <property type="entry name" value="Methyltransf_25"/>
</dbReference>
<dbReference type="Pfam" id="PF13649">
    <property type="entry name" value="Methyltransf_25"/>
    <property type="match status" value="1"/>
</dbReference>
<dbReference type="Proteomes" id="UP000305888">
    <property type="component" value="Chromosome"/>
</dbReference>
<protein>
    <submittedName>
        <fullName evidence="4">Methyltransferase domain-containing protein</fullName>
    </submittedName>
</protein>
<gene>
    <name evidence="4" type="ORF">FDP22_09990</name>
</gene>
<dbReference type="CDD" id="cd02440">
    <property type="entry name" value="AdoMet_MTases"/>
    <property type="match status" value="1"/>
</dbReference>
<dbReference type="AlphaFoldDB" id="A0A5B8FUL5"/>
<dbReference type="KEGG" id="ppru:FDP22_09990"/>
<dbReference type="GO" id="GO:0030798">
    <property type="term" value="F:trans-aconitate 2-methyltransferase activity"/>
    <property type="evidence" value="ECO:0007669"/>
    <property type="project" value="InterPro"/>
</dbReference>